<dbReference type="AlphaFoldDB" id="A0A327Z851"/>
<accession>A0A327Z851</accession>
<name>A0A327Z851_9ACTN</name>
<gene>
    <name evidence="1" type="ORF">B0I29_111180</name>
</gene>
<sequence>MLPGLLLLAGCGAGTGDSPPLDLSVTAEQWRVHEVNRQLAIALHNNGPVPVQVRRVEPVLPSFDGETPADTDAVLPVGGLRVDVPVPFGTGGCAPTQAAPSQVIVDARPEGATAWQRVTLDLPNPNPLLDKLLAIDCAAQKVRESVTLRFGSWQDLGAGGVRGSLVAERTAAATGTIRVTELDGNVLYRLAFPGSVAAEVTAAQPAAAIDIVVTPLRCDPHAFAEVKKPFEFPVHVALDDAEPLVSTVPVDEDDKSALDTMLRRICKVP</sequence>
<comment type="caution">
    <text evidence="1">The sequence shown here is derived from an EMBL/GenBank/DDBJ whole genome shotgun (WGS) entry which is preliminary data.</text>
</comment>
<proteinExistence type="predicted"/>
<evidence type="ECO:0000313" key="2">
    <source>
        <dbReference type="Proteomes" id="UP000249341"/>
    </source>
</evidence>
<keyword evidence="2" id="KW-1185">Reference proteome</keyword>
<evidence type="ECO:0000313" key="1">
    <source>
        <dbReference type="EMBL" id="RAK34578.1"/>
    </source>
</evidence>
<dbReference type="EMBL" id="QLMJ01000011">
    <property type="protein sequence ID" value="RAK34578.1"/>
    <property type="molecule type" value="Genomic_DNA"/>
</dbReference>
<organism evidence="1 2">
    <name type="scientific">Actinoplanes lutulentus</name>
    <dbReference type="NCBI Taxonomy" id="1287878"/>
    <lineage>
        <taxon>Bacteria</taxon>
        <taxon>Bacillati</taxon>
        <taxon>Actinomycetota</taxon>
        <taxon>Actinomycetes</taxon>
        <taxon>Micromonosporales</taxon>
        <taxon>Micromonosporaceae</taxon>
        <taxon>Actinoplanes</taxon>
    </lineage>
</organism>
<dbReference type="Proteomes" id="UP000249341">
    <property type="component" value="Unassembled WGS sequence"/>
</dbReference>
<protein>
    <submittedName>
        <fullName evidence="1">Uncharacterized protein</fullName>
    </submittedName>
</protein>
<reference evidence="1 2" key="1">
    <citation type="submission" date="2018-06" db="EMBL/GenBank/DDBJ databases">
        <title>Genomic Encyclopedia of Type Strains, Phase III (KMG-III): the genomes of soil and plant-associated and newly described type strains.</title>
        <authorList>
            <person name="Whitman W."/>
        </authorList>
    </citation>
    <scope>NUCLEOTIDE SEQUENCE [LARGE SCALE GENOMIC DNA]</scope>
    <source>
        <strain evidence="1 2">CGMCC 4.7090</strain>
    </source>
</reference>